<name>A0A4Y2EB60_ARAVE</name>
<organism evidence="1 2">
    <name type="scientific">Araneus ventricosus</name>
    <name type="common">Orbweaver spider</name>
    <name type="synonym">Epeira ventricosa</name>
    <dbReference type="NCBI Taxonomy" id="182803"/>
    <lineage>
        <taxon>Eukaryota</taxon>
        <taxon>Metazoa</taxon>
        <taxon>Ecdysozoa</taxon>
        <taxon>Arthropoda</taxon>
        <taxon>Chelicerata</taxon>
        <taxon>Arachnida</taxon>
        <taxon>Araneae</taxon>
        <taxon>Araneomorphae</taxon>
        <taxon>Entelegynae</taxon>
        <taxon>Araneoidea</taxon>
        <taxon>Araneidae</taxon>
        <taxon>Araneus</taxon>
    </lineage>
</organism>
<evidence type="ECO:0000313" key="1">
    <source>
        <dbReference type="EMBL" id="GBM26413.1"/>
    </source>
</evidence>
<dbReference type="EMBL" id="BGPR01000559">
    <property type="protein sequence ID" value="GBM26413.1"/>
    <property type="molecule type" value="Genomic_DNA"/>
</dbReference>
<gene>
    <name evidence="1" type="ORF">AVEN_139366_1</name>
</gene>
<sequence>MPFALRQVFSPILIEKYRYAIHKDANSEQRWEELSSFSLYNCLSIALPQSADFYFMLPSKRGFNLRKALFFTLASFRVPLKRNFKLQGLRSDFSPDGIPTTTSHLADFHRFLWLFPSRVQNIQFICEVNGWLNTHCRFCVSYRSIEMKIQFGPWADSC</sequence>
<accession>A0A4Y2EB60</accession>
<dbReference type="Proteomes" id="UP000499080">
    <property type="component" value="Unassembled WGS sequence"/>
</dbReference>
<evidence type="ECO:0000313" key="2">
    <source>
        <dbReference type="Proteomes" id="UP000499080"/>
    </source>
</evidence>
<dbReference type="AlphaFoldDB" id="A0A4Y2EB60"/>
<reference evidence="1 2" key="1">
    <citation type="journal article" date="2019" name="Sci. Rep.">
        <title>Orb-weaving spider Araneus ventricosus genome elucidates the spidroin gene catalogue.</title>
        <authorList>
            <person name="Kono N."/>
            <person name="Nakamura H."/>
            <person name="Ohtoshi R."/>
            <person name="Moran D.A.P."/>
            <person name="Shinohara A."/>
            <person name="Yoshida Y."/>
            <person name="Fujiwara M."/>
            <person name="Mori M."/>
            <person name="Tomita M."/>
            <person name="Arakawa K."/>
        </authorList>
    </citation>
    <scope>NUCLEOTIDE SEQUENCE [LARGE SCALE GENOMIC DNA]</scope>
</reference>
<keyword evidence="2" id="KW-1185">Reference proteome</keyword>
<protein>
    <submittedName>
        <fullName evidence="1">Uncharacterized protein</fullName>
    </submittedName>
</protein>
<comment type="caution">
    <text evidence="1">The sequence shown here is derived from an EMBL/GenBank/DDBJ whole genome shotgun (WGS) entry which is preliminary data.</text>
</comment>
<proteinExistence type="predicted"/>